<evidence type="ECO:0008006" key="3">
    <source>
        <dbReference type="Google" id="ProtNLM"/>
    </source>
</evidence>
<dbReference type="Gene3D" id="3.30.1540.10">
    <property type="entry name" value="formyl-coa transferase, domain 3"/>
    <property type="match status" value="1"/>
</dbReference>
<organism evidence="2">
    <name type="scientific">marine metagenome</name>
    <dbReference type="NCBI Taxonomy" id="408172"/>
    <lineage>
        <taxon>unclassified sequences</taxon>
        <taxon>metagenomes</taxon>
        <taxon>ecological metagenomes</taxon>
    </lineage>
</organism>
<dbReference type="SUPFAM" id="SSF89796">
    <property type="entry name" value="CoA-transferase family III (CaiB/BaiF)"/>
    <property type="match status" value="1"/>
</dbReference>
<dbReference type="InterPro" id="IPR044855">
    <property type="entry name" value="CoA-Trfase_III_dom3_sf"/>
</dbReference>
<gene>
    <name evidence="2" type="ORF">METZ01_LOCUS43907</name>
</gene>
<evidence type="ECO:0000256" key="1">
    <source>
        <dbReference type="ARBA" id="ARBA00022679"/>
    </source>
</evidence>
<dbReference type="AlphaFoldDB" id="A0A381RQB8"/>
<dbReference type="EMBL" id="UINC01001944">
    <property type="protein sequence ID" value="SUZ91053.1"/>
    <property type="molecule type" value="Genomic_DNA"/>
</dbReference>
<dbReference type="InterPro" id="IPR003673">
    <property type="entry name" value="CoA-Trfase_fam_III"/>
</dbReference>
<accession>A0A381RQB8</accession>
<reference evidence="2" key="1">
    <citation type="submission" date="2018-05" db="EMBL/GenBank/DDBJ databases">
        <authorList>
            <person name="Lanie J.A."/>
            <person name="Ng W.-L."/>
            <person name="Kazmierczak K.M."/>
            <person name="Andrzejewski T.M."/>
            <person name="Davidsen T.M."/>
            <person name="Wayne K.J."/>
            <person name="Tettelin H."/>
            <person name="Glass J.I."/>
            <person name="Rusch D."/>
            <person name="Podicherti R."/>
            <person name="Tsui H.-C.T."/>
            <person name="Winkler M.E."/>
        </authorList>
    </citation>
    <scope>NUCLEOTIDE SEQUENCE</scope>
</reference>
<evidence type="ECO:0000313" key="2">
    <source>
        <dbReference type="EMBL" id="SUZ91053.1"/>
    </source>
</evidence>
<dbReference type="InterPro" id="IPR050483">
    <property type="entry name" value="CoA-transferase_III_domain"/>
</dbReference>
<dbReference type="PANTHER" id="PTHR48207">
    <property type="entry name" value="SUCCINATE--HYDROXYMETHYLGLUTARATE COA-TRANSFERASE"/>
    <property type="match status" value="1"/>
</dbReference>
<sequence>MPGALSSFRICDFTGQLAGAGATKWLASFGAEVIRIEDPVREGRWDILRGTPPFIDDRRGIDLGGAFNNHNTDKLGITLNLRDEKAKEILAELVRVSDVVSENFAKGVLEKWGFGYDQLKALKPDIIYVSNCGFGHVGPYSDFRTWGPVVQAVSGLTFSSGLPGLEPAGWGYSFMDHTGAYYMAMAIMLALLHRQKTGEGQWVDLACTESALTLHGPALLDWTVNANPMRREGSPNSNRNQWPPMAPHGIYPALGEDEWVAIACRNDSDWDSLCSVIQHPWLTEKEFATLQDRLDHQDVLDQHLSNWTRNLEKYEIETALQDARIPVAAVLRPEERIDLDPATGSFGLWPTIRHREMGEVRVDGQPVHFSKTDWQMTHGAPCLSQHTMDVLTRVLGYSEDDVTELGTKGVI</sequence>
<dbReference type="GO" id="GO:0008410">
    <property type="term" value="F:CoA-transferase activity"/>
    <property type="evidence" value="ECO:0007669"/>
    <property type="project" value="TreeGrafter"/>
</dbReference>
<dbReference type="PANTHER" id="PTHR48207:SF3">
    <property type="entry name" value="SUCCINATE--HYDROXYMETHYLGLUTARATE COA-TRANSFERASE"/>
    <property type="match status" value="1"/>
</dbReference>
<proteinExistence type="predicted"/>
<dbReference type="Gene3D" id="3.40.50.10540">
    <property type="entry name" value="Crotonobetainyl-coa:carnitine coa-transferase, domain 1"/>
    <property type="match status" value="1"/>
</dbReference>
<name>A0A381RQB8_9ZZZZ</name>
<keyword evidence="1" id="KW-0808">Transferase</keyword>
<dbReference type="Pfam" id="PF02515">
    <property type="entry name" value="CoA_transf_3"/>
    <property type="match status" value="1"/>
</dbReference>
<dbReference type="InterPro" id="IPR023606">
    <property type="entry name" value="CoA-Trfase_III_dom_1_sf"/>
</dbReference>
<protein>
    <recommendedName>
        <fullName evidence="3">Carnitine dehydratase</fullName>
    </recommendedName>
</protein>